<reference evidence="1 2" key="1">
    <citation type="submission" date="2017-12" db="EMBL/GenBank/DDBJ databases">
        <authorList>
            <person name="Hurst M.R.H."/>
        </authorList>
    </citation>
    <scope>NUCLEOTIDE SEQUENCE [LARGE SCALE GENOMIC DNA]</scope>
    <source>
        <strain evidence="1 2">SY-3-19</strain>
    </source>
</reference>
<protein>
    <submittedName>
        <fullName evidence="1">TIGR03751 family conjugal transfer lipoprotein</fullName>
    </submittedName>
</protein>
<dbReference type="InterPro" id="IPR022262">
    <property type="entry name" value="Lipoprot_put"/>
</dbReference>
<proteinExistence type="predicted"/>
<dbReference type="OrthoDB" id="8447591at2"/>
<dbReference type="Proteomes" id="UP000239504">
    <property type="component" value="Unassembled WGS sequence"/>
</dbReference>
<evidence type="ECO:0000313" key="2">
    <source>
        <dbReference type="Proteomes" id="UP000239504"/>
    </source>
</evidence>
<accession>A0A2S7K085</accession>
<dbReference type="AlphaFoldDB" id="A0A2S7K085"/>
<keyword evidence="1" id="KW-0449">Lipoprotein</keyword>
<organism evidence="1 2">
    <name type="scientific">Hyphococcus luteus</name>
    <dbReference type="NCBI Taxonomy" id="2058213"/>
    <lineage>
        <taxon>Bacteria</taxon>
        <taxon>Pseudomonadati</taxon>
        <taxon>Pseudomonadota</taxon>
        <taxon>Alphaproteobacteria</taxon>
        <taxon>Parvularculales</taxon>
        <taxon>Parvularculaceae</taxon>
        <taxon>Hyphococcus</taxon>
    </lineage>
</organism>
<dbReference type="NCBIfam" id="TIGR03751">
    <property type="entry name" value="conj_TIGR03751"/>
    <property type="match status" value="1"/>
</dbReference>
<dbReference type="EMBL" id="PJCH01000016">
    <property type="protein sequence ID" value="PQA85920.1"/>
    <property type="molecule type" value="Genomic_DNA"/>
</dbReference>
<evidence type="ECO:0000313" key="1">
    <source>
        <dbReference type="EMBL" id="PQA85920.1"/>
    </source>
</evidence>
<gene>
    <name evidence="1" type="ORF">CW354_20255</name>
</gene>
<name>A0A2S7K085_9PROT</name>
<comment type="caution">
    <text evidence="1">The sequence shown here is derived from an EMBL/GenBank/DDBJ whole genome shotgun (WGS) entry which is preliminary data.</text>
</comment>
<sequence length="181" mass="19602">MEGSSIMPKPRTARRAALISAAALLAGCATNKDKVFDTANAPSMVEIYENHLARAGRPYSTSTKDADRRDVKPGHMTTIETAARNSHDYDRLVAWSRTQASETLNLFPTLPNPILVMYVHPHLAGEEGLPVPGYATAFTLYEKTHFALPGETRFVEPAPAATPSLAPGDDRLINAEFAPGE</sequence>
<keyword evidence="2" id="KW-1185">Reference proteome</keyword>